<proteinExistence type="predicted"/>
<dbReference type="AlphaFoldDB" id="A0AB34IBF0"/>
<reference evidence="1 2" key="1">
    <citation type="journal article" date="2024" name="Science">
        <title>Giant polyketide synthase enzymes in the biosynthesis of giant marine polyether toxins.</title>
        <authorList>
            <person name="Fallon T.R."/>
            <person name="Shende V.V."/>
            <person name="Wierzbicki I.H."/>
            <person name="Pendleton A.L."/>
            <person name="Watervoot N.F."/>
            <person name="Auber R.P."/>
            <person name="Gonzalez D.J."/>
            <person name="Wisecaver J.H."/>
            <person name="Moore B.S."/>
        </authorList>
    </citation>
    <scope>NUCLEOTIDE SEQUENCE [LARGE SCALE GENOMIC DNA]</scope>
    <source>
        <strain evidence="1 2">12B1</strain>
    </source>
</reference>
<name>A0AB34IBF0_PRYPA</name>
<protein>
    <submittedName>
        <fullName evidence="1">Uncharacterized protein</fullName>
    </submittedName>
</protein>
<dbReference type="Proteomes" id="UP001515480">
    <property type="component" value="Unassembled WGS sequence"/>
</dbReference>
<comment type="caution">
    <text evidence="1">The sequence shown here is derived from an EMBL/GenBank/DDBJ whole genome shotgun (WGS) entry which is preliminary data.</text>
</comment>
<evidence type="ECO:0000313" key="2">
    <source>
        <dbReference type="Proteomes" id="UP001515480"/>
    </source>
</evidence>
<gene>
    <name evidence="1" type="ORF">AB1Y20_017087</name>
</gene>
<accession>A0AB34IBF0</accession>
<evidence type="ECO:0000313" key="1">
    <source>
        <dbReference type="EMBL" id="KAL1495224.1"/>
    </source>
</evidence>
<sequence length="191" mass="20225">MVGEYKGGARLFTAPVAATPEPTTVIRTPHDRQRALALGRTFAWCTLLALRGTPLEDAAARCILSASAFTGSTDRMANFEGPGAGAHFTIGARPAAYLAASPLATSSSNAGAAEALARLIRDDYSLIEALDARHDDELLSGGAVEQQIVRAIEQQAGKNEQNIVEAIERKIVEAVERKIVEAVELKVGTEL</sequence>
<organism evidence="1 2">
    <name type="scientific">Prymnesium parvum</name>
    <name type="common">Toxic golden alga</name>
    <dbReference type="NCBI Taxonomy" id="97485"/>
    <lineage>
        <taxon>Eukaryota</taxon>
        <taxon>Haptista</taxon>
        <taxon>Haptophyta</taxon>
        <taxon>Prymnesiophyceae</taxon>
        <taxon>Prymnesiales</taxon>
        <taxon>Prymnesiaceae</taxon>
        <taxon>Prymnesium</taxon>
    </lineage>
</organism>
<keyword evidence="2" id="KW-1185">Reference proteome</keyword>
<dbReference type="EMBL" id="JBGBPQ010000033">
    <property type="protein sequence ID" value="KAL1495224.1"/>
    <property type="molecule type" value="Genomic_DNA"/>
</dbReference>